<gene>
    <name evidence="6" type="ORF">CNQ36_29810</name>
</gene>
<dbReference type="InterPro" id="IPR008278">
    <property type="entry name" value="4-PPantetheinyl_Trfase_dom"/>
</dbReference>
<feature type="compositionally biased region" description="Pro residues" evidence="3">
    <location>
        <begin position="271"/>
        <end position="283"/>
    </location>
</feature>
<dbReference type="GeneID" id="93887149"/>
<dbReference type="EMBL" id="CP023407">
    <property type="protein sequence ID" value="AYL39227.1"/>
    <property type="molecule type" value="Genomic_DNA"/>
</dbReference>
<dbReference type="Gene3D" id="3.90.470.20">
    <property type="entry name" value="4'-phosphopantetheinyl transferase domain"/>
    <property type="match status" value="1"/>
</dbReference>
<dbReference type="AlphaFoldDB" id="A0A494V0I7"/>
<dbReference type="SUPFAM" id="SSF56214">
    <property type="entry name" value="4'-phosphopantetheinyl transferase"/>
    <property type="match status" value="2"/>
</dbReference>
<feature type="domain" description="4'-phosphopantetheinyl transferase" evidence="4">
    <location>
        <begin position="107"/>
        <end position="200"/>
    </location>
</feature>
<sequence length="283" mass="30449">MTELWTLPEDQVSELARRMGGLGLLSAEERARHGRLRTPGARRRFLGGRLLCRRALSAATGLPPDTWRFVRTRYGRPELEGDHGGLRFNVSHTDGLIACVVTRGRACGVDVERAPFAPGTARLLRDRFDAAQRAALDAAPDRPAALTELWVLTEAYLKGLGTGLAYGVRGLRFTPCGPGRFTVYDGRRPAPGSRWHAHLLRPGPAHLLAVAVPATAPTPAPHPNDPLHPTPHRLPPHPAGSAPPAAPRLFPPPAARATGPIRPHPYDAPSHPGPGPGHRPPPR</sequence>
<protein>
    <submittedName>
        <fullName evidence="6">4-phosphopantetheinyl transferase</fullName>
    </submittedName>
</protein>
<evidence type="ECO:0000313" key="7">
    <source>
        <dbReference type="Proteomes" id="UP000282170"/>
    </source>
</evidence>
<dbReference type="KEGG" id="sfug:CNQ36_29810"/>
<dbReference type="Pfam" id="PF22624">
    <property type="entry name" value="AASDHPPT_N"/>
    <property type="match status" value="1"/>
</dbReference>
<dbReference type="GO" id="GO:0008897">
    <property type="term" value="F:holo-[acyl-carrier-protein] synthase activity"/>
    <property type="evidence" value="ECO:0007669"/>
    <property type="project" value="InterPro"/>
</dbReference>
<dbReference type="Pfam" id="PF01648">
    <property type="entry name" value="ACPS"/>
    <property type="match status" value="1"/>
</dbReference>
<dbReference type="InterPro" id="IPR037143">
    <property type="entry name" value="4-PPantetheinyl_Trfase_dom_sf"/>
</dbReference>
<dbReference type="GO" id="GO:0019878">
    <property type="term" value="P:lysine biosynthetic process via aminoadipic acid"/>
    <property type="evidence" value="ECO:0007669"/>
    <property type="project" value="TreeGrafter"/>
</dbReference>
<proteinExistence type="inferred from homology"/>
<evidence type="ECO:0000256" key="3">
    <source>
        <dbReference type="SAM" id="MobiDB-lite"/>
    </source>
</evidence>
<feature type="compositionally biased region" description="Pro residues" evidence="3">
    <location>
        <begin position="216"/>
        <end position="229"/>
    </location>
</feature>
<organism evidence="6 7">
    <name type="scientific">Streptomyces fungicidicus</name>
    <dbReference type="NCBI Taxonomy" id="68203"/>
    <lineage>
        <taxon>Bacteria</taxon>
        <taxon>Bacillati</taxon>
        <taxon>Actinomycetota</taxon>
        <taxon>Actinomycetes</taxon>
        <taxon>Kitasatosporales</taxon>
        <taxon>Streptomycetaceae</taxon>
        <taxon>Streptomyces</taxon>
    </lineage>
</organism>
<evidence type="ECO:0000256" key="2">
    <source>
        <dbReference type="ARBA" id="ARBA00022679"/>
    </source>
</evidence>
<keyword evidence="7" id="KW-1185">Reference proteome</keyword>
<feature type="compositionally biased region" description="Pro residues" evidence="3">
    <location>
        <begin position="244"/>
        <end position="254"/>
    </location>
</feature>
<reference evidence="6 7" key="1">
    <citation type="submission" date="2017-09" db="EMBL/GenBank/DDBJ databases">
        <authorList>
            <person name="Zhang H."/>
            <person name="Hu S."/>
            <person name="Xu J."/>
            <person name="He Z."/>
        </authorList>
    </citation>
    <scope>NUCLEOTIDE SEQUENCE [LARGE SCALE GENOMIC DNA]</scope>
    <source>
        <strain evidence="6 7">TXX3120</strain>
    </source>
</reference>
<dbReference type="PANTHER" id="PTHR12215">
    <property type="entry name" value="PHOSPHOPANTETHEINE TRANSFERASE"/>
    <property type="match status" value="1"/>
</dbReference>
<feature type="region of interest" description="Disordered" evidence="3">
    <location>
        <begin position="215"/>
        <end position="283"/>
    </location>
</feature>
<feature type="domain" description="4'-phosphopantetheinyl transferase N-terminal" evidence="5">
    <location>
        <begin position="24"/>
        <end position="97"/>
    </location>
</feature>
<evidence type="ECO:0000256" key="1">
    <source>
        <dbReference type="ARBA" id="ARBA00010990"/>
    </source>
</evidence>
<accession>A0A494V0I7</accession>
<dbReference type="Proteomes" id="UP000282170">
    <property type="component" value="Chromosome"/>
</dbReference>
<keyword evidence="2 6" id="KW-0808">Transferase</keyword>
<dbReference type="InterPro" id="IPR055066">
    <property type="entry name" value="AASDHPPT_N"/>
</dbReference>
<dbReference type="PANTHER" id="PTHR12215:SF15">
    <property type="entry name" value="4'-PHOSPHOPANTETHEINYL TRANSFERASE SUPERFAMILY-RELATED"/>
    <property type="match status" value="1"/>
</dbReference>
<dbReference type="GO" id="GO:0000287">
    <property type="term" value="F:magnesium ion binding"/>
    <property type="evidence" value="ECO:0007669"/>
    <property type="project" value="InterPro"/>
</dbReference>
<evidence type="ECO:0000259" key="4">
    <source>
        <dbReference type="Pfam" id="PF01648"/>
    </source>
</evidence>
<comment type="similarity">
    <text evidence="1">Belongs to the P-Pant transferase superfamily. Gsp/Sfp/HetI/AcpT family.</text>
</comment>
<dbReference type="RefSeq" id="WP_121548258.1">
    <property type="nucleotide sequence ID" value="NZ_CP023407.1"/>
</dbReference>
<dbReference type="InterPro" id="IPR050559">
    <property type="entry name" value="P-Pant_transferase_sf"/>
</dbReference>
<evidence type="ECO:0000313" key="6">
    <source>
        <dbReference type="EMBL" id="AYL39227.1"/>
    </source>
</evidence>
<dbReference type="GO" id="GO:0005829">
    <property type="term" value="C:cytosol"/>
    <property type="evidence" value="ECO:0007669"/>
    <property type="project" value="TreeGrafter"/>
</dbReference>
<name>A0A494V0I7_9ACTN</name>
<evidence type="ECO:0000259" key="5">
    <source>
        <dbReference type="Pfam" id="PF22624"/>
    </source>
</evidence>